<dbReference type="PROSITE" id="PS01124">
    <property type="entry name" value="HTH_ARAC_FAMILY_2"/>
    <property type="match status" value="1"/>
</dbReference>
<keyword evidence="1" id="KW-0805">Transcription regulation</keyword>
<keyword evidence="2" id="KW-0238">DNA-binding</keyword>
<dbReference type="InterPro" id="IPR029062">
    <property type="entry name" value="Class_I_gatase-like"/>
</dbReference>
<dbReference type="Proteomes" id="UP000244906">
    <property type="component" value="Unassembled WGS sequence"/>
</dbReference>
<accession>A0A2V1H4M4</accession>
<dbReference type="PANTHER" id="PTHR43130:SF11">
    <property type="entry name" value="TRANSCRIPTIONAL REGULATORY PROTEIN"/>
    <property type="match status" value="1"/>
</dbReference>
<evidence type="ECO:0000313" key="6">
    <source>
        <dbReference type="Proteomes" id="UP000244906"/>
    </source>
</evidence>
<keyword evidence="6" id="KW-1185">Reference proteome</keyword>
<feature type="domain" description="HTH araC/xylS-type" evidence="4">
    <location>
        <begin position="232"/>
        <end position="330"/>
    </location>
</feature>
<evidence type="ECO:0000256" key="3">
    <source>
        <dbReference type="ARBA" id="ARBA00023163"/>
    </source>
</evidence>
<evidence type="ECO:0000256" key="1">
    <source>
        <dbReference type="ARBA" id="ARBA00023015"/>
    </source>
</evidence>
<dbReference type="InterPro" id="IPR052158">
    <property type="entry name" value="INH-QAR"/>
</dbReference>
<dbReference type="GO" id="GO:0003700">
    <property type="term" value="F:DNA-binding transcription factor activity"/>
    <property type="evidence" value="ECO:0007669"/>
    <property type="project" value="InterPro"/>
</dbReference>
<keyword evidence="3" id="KW-0804">Transcription</keyword>
<organism evidence="5 6">
    <name type="scientific">Pelagibaculum spongiae</name>
    <dbReference type="NCBI Taxonomy" id="2080658"/>
    <lineage>
        <taxon>Bacteria</taxon>
        <taxon>Pseudomonadati</taxon>
        <taxon>Pseudomonadota</taxon>
        <taxon>Gammaproteobacteria</taxon>
        <taxon>Oceanospirillales</taxon>
        <taxon>Pelagibaculum</taxon>
    </lineage>
</organism>
<dbReference type="Gene3D" id="1.10.10.60">
    <property type="entry name" value="Homeodomain-like"/>
    <property type="match status" value="2"/>
</dbReference>
<dbReference type="OrthoDB" id="6057514at2"/>
<dbReference type="AlphaFoldDB" id="A0A2V1H4M4"/>
<dbReference type="Gene3D" id="3.40.50.880">
    <property type="match status" value="1"/>
</dbReference>
<protein>
    <submittedName>
        <fullName evidence="5">AraC family transcriptional regulator</fullName>
    </submittedName>
</protein>
<evidence type="ECO:0000313" key="5">
    <source>
        <dbReference type="EMBL" id="PVZ72147.1"/>
    </source>
</evidence>
<dbReference type="Pfam" id="PF01965">
    <property type="entry name" value="DJ-1_PfpI"/>
    <property type="match status" value="1"/>
</dbReference>
<dbReference type="InterPro" id="IPR002818">
    <property type="entry name" value="DJ-1/PfpI"/>
</dbReference>
<reference evidence="5 6" key="1">
    <citation type="submission" date="2018-04" db="EMBL/GenBank/DDBJ databases">
        <title>Thalassorhabdus spongiae gen. nov., sp. nov., isolated from a marine sponge in South-West Iceland.</title>
        <authorList>
            <person name="Knobloch S."/>
            <person name="Daussin A."/>
            <person name="Johannsson R."/>
            <person name="Marteinsson V.T."/>
        </authorList>
    </citation>
    <scope>NUCLEOTIDE SEQUENCE [LARGE SCALE GENOMIC DNA]</scope>
    <source>
        <strain evidence="5 6">Hp12</strain>
    </source>
</reference>
<dbReference type="InterPro" id="IPR018060">
    <property type="entry name" value="HTH_AraC"/>
</dbReference>
<dbReference type="SUPFAM" id="SSF52317">
    <property type="entry name" value="Class I glutamine amidotransferase-like"/>
    <property type="match status" value="1"/>
</dbReference>
<evidence type="ECO:0000256" key="2">
    <source>
        <dbReference type="ARBA" id="ARBA00023125"/>
    </source>
</evidence>
<dbReference type="SUPFAM" id="SSF46689">
    <property type="entry name" value="Homeodomain-like"/>
    <property type="match status" value="2"/>
</dbReference>
<dbReference type="InterPro" id="IPR009057">
    <property type="entry name" value="Homeodomain-like_sf"/>
</dbReference>
<evidence type="ECO:0000259" key="4">
    <source>
        <dbReference type="PROSITE" id="PS01124"/>
    </source>
</evidence>
<name>A0A2V1H4M4_9GAMM</name>
<dbReference type="SMART" id="SM00342">
    <property type="entry name" value="HTH_ARAC"/>
    <property type="match status" value="1"/>
</dbReference>
<dbReference type="PROSITE" id="PS00041">
    <property type="entry name" value="HTH_ARAC_FAMILY_1"/>
    <property type="match status" value="1"/>
</dbReference>
<dbReference type="CDD" id="cd03138">
    <property type="entry name" value="GATase1_AraC_2"/>
    <property type="match status" value="1"/>
</dbReference>
<dbReference type="PANTHER" id="PTHR43130">
    <property type="entry name" value="ARAC-FAMILY TRANSCRIPTIONAL REGULATOR"/>
    <property type="match status" value="1"/>
</dbReference>
<dbReference type="Pfam" id="PF12833">
    <property type="entry name" value="HTH_18"/>
    <property type="match status" value="1"/>
</dbReference>
<dbReference type="GO" id="GO:0043565">
    <property type="term" value="F:sequence-specific DNA binding"/>
    <property type="evidence" value="ECO:0007669"/>
    <property type="project" value="InterPro"/>
</dbReference>
<sequence>MNRKSSKQHYQVTLIALDKMLTTSLTLPMEMLNAARAIMQTEHGRAPRISLTVAGTNDTNNKPVIASGGIKLLPDCHYSQVEQADLIIVPAMWRNPQPILQLYSELIIWLKQMHLQGSMLGAAGTGSYLLAGTGLLDGKPSTTHWYYFDRFQKLFPTTDVKRDHLITHADGIFCTGSVNSIADLTINLIEQWFGEATAARVRQQFSPEIRRSTFDSVFETEFSSSHRDELVIASQQLLKASLNQPIDLSQIAKEQQVSQRTLNRRFQQALGMTPLEYLTRLRLEQACELLRETNLGVAEVAEQSGFSGASYLAKIFRKHFQITPGEYRTSVRGKLFTL</sequence>
<comment type="caution">
    <text evidence="5">The sequence shown here is derived from an EMBL/GenBank/DDBJ whole genome shotgun (WGS) entry which is preliminary data.</text>
</comment>
<proteinExistence type="predicted"/>
<dbReference type="RefSeq" id="WP_116685732.1">
    <property type="nucleotide sequence ID" value="NZ_CAWNYD010000001.1"/>
</dbReference>
<gene>
    <name evidence="5" type="ORF">DC094_03800</name>
</gene>
<dbReference type="InterPro" id="IPR018062">
    <property type="entry name" value="HTH_AraC-typ_CS"/>
</dbReference>
<dbReference type="EMBL" id="QDDL01000001">
    <property type="protein sequence ID" value="PVZ72147.1"/>
    <property type="molecule type" value="Genomic_DNA"/>
</dbReference>